<keyword evidence="1" id="KW-0812">Transmembrane</keyword>
<dbReference type="PANTHER" id="PTHR36974">
    <property type="entry name" value="MEMBRANE PROTEIN-RELATED"/>
    <property type="match status" value="1"/>
</dbReference>
<feature type="transmembrane region" description="Helical" evidence="1">
    <location>
        <begin position="27"/>
        <end position="48"/>
    </location>
</feature>
<dbReference type="EMBL" id="JAMWBK010000011">
    <property type="protein sequence ID" value="KAJ8901496.1"/>
    <property type="molecule type" value="Genomic_DNA"/>
</dbReference>
<feature type="transmembrane region" description="Helical" evidence="1">
    <location>
        <begin position="60"/>
        <end position="79"/>
    </location>
</feature>
<gene>
    <name evidence="2" type="ORF">NDN08_007341</name>
</gene>
<evidence type="ECO:0000256" key="1">
    <source>
        <dbReference type="SAM" id="Phobius"/>
    </source>
</evidence>
<sequence>MDTPWILSSKKLFEAGYISSLSKRAQALATIGIATGILVLAFAIVVVLETILGKRSIVWVVLRIAGLLFVAGGVAHFVYPESYARIVPSWGAWGWWYIPGSPNFHVIWSGIAEILGGLGVLLGGVPYVPGWVGPWSANALFALTVCVTPANLFSLTHDEPGPLKDFSGAKEFRLYPNYHIRRMLAQAVVLAILCLVAVSYTSRK</sequence>
<feature type="transmembrane region" description="Helical" evidence="1">
    <location>
        <begin position="135"/>
        <end position="155"/>
    </location>
</feature>
<keyword evidence="3" id="KW-1185">Reference proteome</keyword>
<reference evidence="2 3" key="1">
    <citation type="journal article" date="2023" name="Nat. Commun.">
        <title>Origin of minicircular mitochondrial genomes in red algae.</title>
        <authorList>
            <person name="Lee Y."/>
            <person name="Cho C.H."/>
            <person name="Lee Y.M."/>
            <person name="Park S.I."/>
            <person name="Yang J.H."/>
            <person name="West J.A."/>
            <person name="Bhattacharya D."/>
            <person name="Yoon H.S."/>
        </authorList>
    </citation>
    <scope>NUCLEOTIDE SEQUENCE [LARGE SCALE GENOMIC DNA]</scope>
    <source>
        <strain evidence="2 3">CCMP1338</strain>
        <tissue evidence="2">Whole cell</tissue>
    </source>
</reference>
<dbReference type="AlphaFoldDB" id="A0AAV8ULI8"/>
<feature type="transmembrane region" description="Helical" evidence="1">
    <location>
        <begin position="106"/>
        <end position="128"/>
    </location>
</feature>
<proteinExistence type="predicted"/>
<accession>A0AAV8ULI8</accession>
<evidence type="ECO:0000313" key="2">
    <source>
        <dbReference type="EMBL" id="KAJ8901496.1"/>
    </source>
</evidence>
<keyword evidence="1" id="KW-0472">Membrane</keyword>
<dbReference type="Proteomes" id="UP001157974">
    <property type="component" value="Unassembled WGS sequence"/>
</dbReference>
<comment type="caution">
    <text evidence="2">The sequence shown here is derived from an EMBL/GenBank/DDBJ whole genome shotgun (WGS) entry which is preliminary data.</text>
</comment>
<protein>
    <submittedName>
        <fullName evidence="2">Uncharacterized protein</fullName>
    </submittedName>
</protein>
<feature type="transmembrane region" description="Helical" evidence="1">
    <location>
        <begin position="183"/>
        <end position="201"/>
    </location>
</feature>
<name>A0AAV8ULI8_9RHOD</name>
<dbReference type="PANTHER" id="PTHR36974:SF1">
    <property type="entry name" value="DOXX FAMILY MEMBRANE PROTEIN"/>
    <property type="match status" value="1"/>
</dbReference>
<organism evidence="2 3">
    <name type="scientific">Rhodosorus marinus</name>
    <dbReference type="NCBI Taxonomy" id="101924"/>
    <lineage>
        <taxon>Eukaryota</taxon>
        <taxon>Rhodophyta</taxon>
        <taxon>Stylonematophyceae</taxon>
        <taxon>Stylonematales</taxon>
        <taxon>Stylonemataceae</taxon>
        <taxon>Rhodosorus</taxon>
    </lineage>
</organism>
<keyword evidence="1" id="KW-1133">Transmembrane helix</keyword>
<evidence type="ECO:0000313" key="3">
    <source>
        <dbReference type="Proteomes" id="UP001157974"/>
    </source>
</evidence>